<feature type="region of interest" description="Disordered" evidence="2">
    <location>
        <begin position="867"/>
        <end position="886"/>
    </location>
</feature>
<feature type="region of interest" description="Disordered" evidence="2">
    <location>
        <begin position="314"/>
        <end position="716"/>
    </location>
</feature>
<evidence type="ECO:0000313" key="3">
    <source>
        <dbReference type="EMBL" id="KAF2715947.1"/>
    </source>
</evidence>
<name>A0A9P4UHN6_9PEZI</name>
<feature type="compositionally biased region" description="Low complexity" evidence="2">
    <location>
        <begin position="632"/>
        <end position="650"/>
    </location>
</feature>
<evidence type="ECO:0000313" key="4">
    <source>
        <dbReference type="Proteomes" id="UP000799441"/>
    </source>
</evidence>
<feature type="compositionally biased region" description="Low complexity" evidence="2">
    <location>
        <begin position="534"/>
        <end position="548"/>
    </location>
</feature>
<dbReference type="AlphaFoldDB" id="A0A9P4UHN6"/>
<keyword evidence="4" id="KW-1185">Reference proteome</keyword>
<feature type="coiled-coil region" evidence="1">
    <location>
        <begin position="776"/>
        <end position="803"/>
    </location>
</feature>
<feature type="compositionally biased region" description="Polar residues" evidence="2">
    <location>
        <begin position="675"/>
        <end position="685"/>
    </location>
</feature>
<dbReference type="EMBL" id="MU003917">
    <property type="protein sequence ID" value="KAF2715947.1"/>
    <property type="molecule type" value="Genomic_DNA"/>
</dbReference>
<accession>A0A9P4UHN6</accession>
<reference evidence="3" key="1">
    <citation type="journal article" date="2020" name="Stud. Mycol.">
        <title>101 Dothideomycetes genomes: a test case for predicting lifestyles and emergence of pathogens.</title>
        <authorList>
            <person name="Haridas S."/>
            <person name="Albert R."/>
            <person name="Binder M."/>
            <person name="Bloem J."/>
            <person name="Labutti K."/>
            <person name="Salamov A."/>
            <person name="Andreopoulos B."/>
            <person name="Baker S."/>
            <person name="Barry K."/>
            <person name="Bills G."/>
            <person name="Bluhm B."/>
            <person name="Cannon C."/>
            <person name="Castanera R."/>
            <person name="Culley D."/>
            <person name="Daum C."/>
            <person name="Ezra D."/>
            <person name="Gonzalez J."/>
            <person name="Henrissat B."/>
            <person name="Kuo A."/>
            <person name="Liang C."/>
            <person name="Lipzen A."/>
            <person name="Lutzoni F."/>
            <person name="Magnuson J."/>
            <person name="Mondo S."/>
            <person name="Nolan M."/>
            <person name="Ohm R."/>
            <person name="Pangilinan J."/>
            <person name="Park H.-J."/>
            <person name="Ramirez L."/>
            <person name="Alfaro M."/>
            <person name="Sun H."/>
            <person name="Tritt A."/>
            <person name="Yoshinaga Y."/>
            <person name="Zwiers L.-H."/>
            <person name="Turgeon B."/>
            <person name="Goodwin S."/>
            <person name="Spatafora J."/>
            <person name="Crous P."/>
            <person name="Grigoriev I."/>
        </authorList>
    </citation>
    <scope>NUCLEOTIDE SEQUENCE</scope>
    <source>
        <strain evidence="3">CBS 116435</strain>
    </source>
</reference>
<dbReference type="Proteomes" id="UP000799441">
    <property type="component" value="Unassembled WGS sequence"/>
</dbReference>
<feature type="compositionally biased region" description="Basic and acidic residues" evidence="2">
    <location>
        <begin position="421"/>
        <end position="430"/>
    </location>
</feature>
<dbReference type="InterPro" id="IPR042065">
    <property type="entry name" value="E3_ELL-like"/>
</dbReference>
<sequence>MSMWDVPASGLTLLGRPSSEKHATSNPAILLKLNERILQDIKHASSKGSGLLFETGKVPHFRIGGQTFGLNLTSEPFRTELYEREDAKLRFATLINHRAEIRGEEKARADTAGVDSALANLQTRLASFAEEKKAQAANISDSILPTPKNRFEAAREQRMNGRRGLLGSARGSESPMTSVSTPRPGAGPTSVPTSDSAAKTQAMRQALIHLLAMGPSTVEDIRSKTRIPKDQLEKVLAKLGKQVDGKWQLLDRSFKELDVWKFKYSSQGDRQAAIDNTIKAYDRLRLGKDEKLWQLLLPKEDRGKGTVLSRLHLGGSQANNASTPSIPTTASPHPNHEGLSESKHASAANTPRLGPSTPRPGSGKGDIMKRLLAKDPKKARAAVEAKEKKRKDPHDLASDRETTKPAKRQATGAGKTSSKVKSAEIIHSSDEPSSEEEGEVKATTEKPQPQTSQSRPKPAKSVKKKAAANASSPDSSDEPAPPTSRLVAKAIARRAAANIKSAPSMPAASPAMKPTKTPLPGKATPNPSHTLAAPSSQKPQHSPQKPQSRPNVPSPLGAARPRVPSDVSDRSAVGVQKGKAGAETPKGLGITNGFRKRQDTNTSSDSAISMPADHKRNAPIQPQPSNVKGVQKASSSAADSSKVKASSSTAGVKREVKGHSREANVQPPIKKQHQKNNSMSSLSQHSAGSRSGGSTGTRNSTAHTSPEAAILDTSDSNISSAAADALTEQLLSDAERIRLTRLFEDELFPVYQKMFADQQAKKARGERLDKRENEELWTMHRRLEAMKRRIRNAEQAAATSSAELEVGGELSFTQAIRLARDIEDKFYPAYEQLFDEVEDKRLRGEPVSKDERTKLWEMHRRLEQMKKEINAAGDRKERKEREMLGA</sequence>
<evidence type="ECO:0000256" key="1">
    <source>
        <dbReference type="SAM" id="Coils"/>
    </source>
</evidence>
<protein>
    <submittedName>
        <fullName evidence="3">Uncharacterized protein</fullName>
    </submittedName>
</protein>
<organism evidence="3 4">
    <name type="scientific">Polychaeton citri CBS 116435</name>
    <dbReference type="NCBI Taxonomy" id="1314669"/>
    <lineage>
        <taxon>Eukaryota</taxon>
        <taxon>Fungi</taxon>
        <taxon>Dikarya</taxon>
        <taxon>Ascomycota</taxon>
        <taxon>Pezizomycotina</taxon>
        <taxon>Dothideomycetes</taxon>
        <taxon>Dothideomycetidae</taxon>
        <taxon>Capnodiales</taxon>
        <taxon>Capnodiaceae</taxon>
        <taxon>Polychaeton</taxon>
    </lineage>
</organism>
<comment type="caution">
    <text evidence="3">The sequence shown here is derived from an EMBL/GenBank/DDBJ whole genome shotgun (WGS) entry which is preliminary data.</text>
</comment>
<proteinExistence type="predicted"/>
<feature type="region of interest" description="Disordered" evidence="2">
    <location>
        <begin position="164"/>
        <end position="195"/>
    </location>
</feature>
<feature type="compositionally biased region" description="Polar residues" evidence="2">
    <location>
        <begin position="316"/>
        <end position="332"/>
    </location>
</feature>
<dbReference type="OrthoDB" id="2587563at2759"/>
<dbReference type="Gene3D" id="1.10.10.2670">
    <property type="entry name" value="E3 ubiquitin-protein ligase"/>
    <property type="match status" value="1"/>
</dbReference>
<feature type="compositionally biased region" description="Low complexity" evidence="2">
    <location>
        <begin position="488"/>
        <end position="518"/>
    </location>
</feature>
<feature type="compositionally biased region" description="Basic and acidic residues" evidence="2">
    <location>
        <begin position="366"/>
        <end position="404"/>
    </location>
</feature>
<evidence type="ECO:0000256" key="2">
    <source>
        <dbReference type="SAM" id="MobiDB-lite"/>
    </source>
</evidence>
<keyword evidence="1" id="KW-0175">Coiled coil</keyword>
<gene>
    <name evidence="3" type="ORF">K431DRAFT_258516</name>
</gene>
<feature type="compositionally biased region" description="Basic residues" evidence="2">
    <location>
        <begin position="457"/>
        <end position="466"/>
    </location>
</feature>
<feature type="compositionally biased region" description="Basic and acidic residues" evidence="2">
    <location>
        <begin position="652"/>
        <end position="662"/>
    </location>
</feature>
<feature type="compositionally biased region" description="Basic and acidic residues" evidence="2">
    <location>
        <begin position="334"/>
        <end position="344"/>
    </location>
</feature>